<evidence type="ECO:0000256" key="3">
    <source>
        <dbReference type="ARBA" id="ARBA00022741"/>
    </source>
</evidence>
<keyword evidence="8" id="KW-0175">Coiled coil</keyword>
<evidence type="ECO:0000256" key="4">
    <source>
        <dbReference type="ARBA" id="ARBA00022801"/>
    </source>
</evidence>
<dbReference type="GO" id="GO:0007017">
    <property type="term" value="P:microtubule-based process"/>
    <property type="evidence" value="ECO:0007669"/>
    <property type="project" value="InterPro"/>
</dbReference>
<comment type="subunit">
    <text evidence="7">Dimer of alpha and beta chains. A typical microtubule is a hollow water-filled tube with an outer diameter of 25 nm and an inner diameter of 15 nM. Alpha-beta heterodimers associate head-to-tail to form protofilaments running lengthwise along the microtubule wall with the beta-tubulin subunit facing the microtubule plus end conferring a structural polarity. Microtubules usually have 13 protofilaments but different protofilament numbers can be found in some organisms and specialized cells.</text>
</comment>
<dbReference type="InterPro" id="IPR002452">
    <property type="entry name" value="Alpha_tubulin"/>
</dbReference>
<dbReference type="InterPro" id="IPR036525">
    <property type="entry name" value="Tubulin/FtsZ_GTPase_sf"/>
</dbReference>
<dbReference type="GO" id="GO:0005200">
    <property type="term" value="F:structural constituent of cytoskeleton"/>
    <property type="evidence" value="ECO:0007669"/>
    <property type="project" value="InterPro"/>
</dbReference>
<dbReference type="GO" id="GO:0005874">
    <property type="term" value="C:microtubule"/>
    <property type="evidence" value="ECO:0007669"/>
    <property type="project" value="UniProtKB-KW"/>
</dbReference>
<dbReference type="SMART" id="SM00865">
    <property type="entry name" value="Tubulin_C"/>
    <property type="match status" value="1"/>
</dbReference>
<dbReference type="PRINTS" id="PR01161">
    <property type="entry name" value="TUBULIN"/>
</dbReference>
<dbReference type="InterPro" id="IPR017975">
    <property type="entry name" value="Tubulin_CS"/>
</dbReference>
<dbReference type="InterPro" id="IPR023123">
    <property type="entry name" value="Tubulin_C"/>
</dbReference>
<proteinExistence type="inferred from homology"/>
<dbReference type="PRINTS" id="PR01162">
    <property type="entry name" value="ALPHATUBULIN"/>
</dbReference>
<dbReference type="InterPro" id="IPR037103">
    <property type="entry name" value="Tubulin/FtsZ-like_C"/>
</dbReference>
<keyword evidence="2 7" id="KW-0493">Microtubule</keyword>
<organism evidence="11 12">
    <name type="scientific">Tortispora caseinolytica NRRL Y-17796</name>
    <dbReference type="NCBI Taxonomy" id="767744"/>
    <lineage>
        <taxon>Eukaryota</taxon>
        <taxon>Fungi</taxon>
        <taxon>Dikarya</taxon>
        <taxon>Ascomycota</taxon>
        <taxon>Saccharomycotina</taxon>
        <taxon>Trigonopsidomycetes</taxon>
        <taxon>Trigonopsidales</taxon>
        <taxon>Trigonopsidaceae</taxon>
        <taxon>Tortispora</taxon>
    </lineage>
</organism>
<evidence type="ECO:0000256" key="6">
    <source>
        <dbReference type="ARBA" id="ARBA00049117"/>
    </source>
</evidence>
<dbReference type="SUPFAM" id="SSF52490">
    <property type="entry name" value="Tubulin nucleotide-binding domain-like"/>
    <property type="match status" value="1"/>
</dbReference>
<dbReference type="InterPro" id="IPR008280">
    <property type="entry name" value="Tub_FtsZ_C"/>
</dbReference>
<comment type="catalytic activity">
    <reaction evidence="6">
        <text>GTP + H2O = GDP + phosphate + H(+)</text>
        <dbReference type="Rhea" id="RHEA:19669"/>
        <dbReference type="ChEBI" id="CHEBI:15377"/>
        <dbReference type="ChEBI" id="CHEBI:15378"/>
        <dbReference type="ChEBI" id="CHEBI:37565"/>
        <dbReference type="ChEBI" id="CHEBI:43474"/>
        <dbReference type="ChEBI" id="CHEBI:58189"/>
    </reaction>
    <physiologicalReaction direction="left-to-right" evidence="6">
        <dbReference type="Rhea" id="RHEA:19670"/>
    </physiologicalReaction>
</comment>
<dbReference type="Gene3D" id="3.30.1330.20">
    <property type="entry name" value="Tubulin/FtsZ, C-terminal domain"/>
    <property type="match status" value="1"/>
</dbReference>
<dbReference type="SMART" id="SM00864">
    <property type="entry name" value="Tubulin"/>
    <property type="match status" value="1"/>
</dbReference>
<dbReference type="GO" id="GO:0005525">
    <property type="term" value="F:GTP binding"/>
    <property type="evidence" value="ECO:0007669"/>
    <property type="project" value="UniProtKB-UniRule"/>
</dbReference>
<keyword evidence="4" id="KW-0378">Hydrolase</keyword>
<evidence type="ECO:0000259" key="9">
    <source>
        <dbReference type="SMART" id="SM00864"/>
    </source>
</evidence>
<dbReference type="SUPFAM" id="SSF55307">
    <property type="entry name" value="Tubulin C-terminal domain-like"/>
    <property type="match status" value="1"/>
</dbReference>
<keyword evidence="3 7" id="KW-0547">Nucleotide-binding</keyword>
<dbReference type="Gene3D" id="3.40.50.1440">
    <property type="entry name" value="Tubulin/FtsZ, GTPase domain"/>
    <property type="match status" value="1"/>
</dbReference>
<dbReference type="InterPro" id="IPR000217">
    <property type="entry name" value="Tubulin"/>
</dbReference>
<evidence type="ECO:0000256" key="5">
    <source>
        <dbReference type="ARBA" id="ARBA00023134"/>
    </source>
</evidence>
<evidence type="ECO:0000256" key="8">
    <source>
        <dbReference type="SAM" id="Coils"/>
    </source>
</evidence>
<feature type="coiled-coil region" evidence="8">
    <location>
        <begin position="407"/>
        <end position="434"/>
    </location>
</feature>
<dbReference type="Pfam" id="PF00091">
    <property type="entry name" value="Tubulin"/>
    <property type="match status" value="1"/>
</dbReference>
<evidence type="ECO:0000259" key="10">
    <source>
        <dbReference type="SMART" id="SM00865"/>
    </source>
</evidence>
<reference evidence="12" key="1">
    <citation type="submission" date="2016-02" db="EMBL/GenBank/DDBJ databases">
        <title>Comparative genomics of biotechnologically important yeasts.</title>
        <authorList>
            <consortium name="DOE Joint Genome Institute"/>
            <person name="Riley R."/>
            <person name="Haridas S."/>
            <person name="Wolfe K.H."/>
            <person name="Lopes M.R."/>
            <person name="Hittinger C.T."/>
            <person name="Goker M."/>
            <person name="Salamov A."/>
            <person name="Wisecaver J."/>
            <person name="Long T.M."/>
            <person name="Aerts A.L."/>
            <person name="Barry K."/>
            <person name="Choi C."/>
            <person name="Clum A."/>
            <person name="Coughlan A.Y."/>
            <person name="Deshpande S."/>
            <person name="Douglass A.P."/>
            <person name="Hanson S.J."/>
            <person name="Klenk H.-P."/>
            <person name="Labutti K."/>
            <person name="Lapidus A."/>
            <person name="Lindquist E."/>
            <person name="Lipzen A."/>
            <person name="Meier-Kolthoff J.P."/>
            <person name="Ohm R.A."/>
            <person name="Otillar R.P."/>
            <person name="Pangilinan J."/>
            <person name="Peng Y."/>
            <person name="Rokas A."/>
            <person name="Rosa C.A."/>
            <person name="Scheuner C."/>
            <person name="Sibirny A.A."/>
            <person name="Slot J.C."/>
            <person name="Stielow J.B."/>
            <person name="Sun H."/>
            <person name="Kurtzman C.P."/>
            <person name="Blackwell M."/>
            <person name="Jeffries T.W."/>
            <person name="Grigoriev I.V."/>
        </authorList>
    </citation>
    <scope>NUCLEOTIDE SEQUENCE [LARGE SCALE GENOMIC DNA]</scope>
    <source>
        <strain evidence="12">NRRL Y-17796</strain>
    </source>
</reference>
<evidence type="ECO:0000256" key="2">
    <source>
        <dbReference type="ARBA" id="ARBA00022701"/>
    </source>
</evidence>
<keyword evidence="12" id="KW-1185">Reference proteome</keyword>
<dbReference type="Gene3D" id="1.10.287.600">
    <property type="entry name" value="Helix hairpin bin"/>
    <property type="match status" value="1"/>
</dbReference>
<name>A0A1E4TGS5_9ASCO</name>
<comment type="similarity">
    <text evidence="1 7">Belongs to the tubulin family.</text>
</comment>
<evidence type="ECO:0000256" key="7">
    <source>
        <dbReference type="RuleBase" id="RU000352"/>
    </source>
</evidence>
<feature type="domain" description="Tubulin/FtsZ GTPase" evidence="9">
    <location>
        <begin position="47"/>
        <end position="244"/>
    </location>
</feature>
<dbReference type="PANTHER" id="PTHR11588">
    <property type="entry name" value="TUBULIN"/>
    <property type="match status" value="1"/>
</dbReference>
<gene>
    <name evidence="11" type="ORF">CANCADRAFT_31774</name>
</gene>
<keyword evidence="5 7" id="KW-0342">GTP-binding</keyword>
<dbReference type="GO" id="GO:0016787">
    <property type="term" value="F:hydrolase activity"/>
    <property type="evidence" value="ECO:0007669"/>
    <property type="project" value="UniProtKB-KW"/>
</dbReference>
<protein>
    <recommendedName>
        <fullName evidence="7">Tubulin alpha chain</fullName>
    </recommendedName>
</protein>
<dbReference type="EMBL" id="KV453842">
    <property type="protein sequence ID" value="ODV90974.1"/>
    <property type="molecule type" value="Genomic_DNA"/>
</dbReference>
<comment type="function">
    <text evidence="7">Tubulin is the major constituent of microtubules, a cylinder consisting of laterally associated linear protofilaments composed of alpha- and beta-tubulin heterodimers. Microtubules grow by the addition of GTP-tubulin dimers to the microtubule end, where a stabilizing cap forms. Below the cap, tubulin dimers are in GDP-bound state, owing to GTPase activity of alpha-tubulin.</text>
</comment>
<evidence type="ECO:0000256" key="1">
    <source>
        <dbReference type="ARBA" id="ARBA00009636"/>
    </source>
</evidence>
<dbReference type="Pfam" id="PF03953">
    <property type="entry name" value="Tubulin_C"/>
    <property type="match status" value="1"/>
</dbReference>
<dbReference type="AlphaFoldDB" id="A0A1E4TGS5"/>
<accession>A0A1E4TGS5</accession>
<dbReference type="OrthoDB" id="1662883at2759"/>
<dbReference type="InterPro" id="IPR018316">
    <property type="entry name" value="Tubulin/FtsZ_2-layer-sand-dom"/>
</dbReference>
<dbReference type="Proteomes" id="UP000095023">
    <property type="component" value="Unassembled WGS sequence"/>
</dbReference>
<feature type="domain" description="Tubulin/FtsZ 2-layer sandwich" evidence="10">
    <location>
        <begin position="246"/>
        <end position="389"/>
    </location>
</feature>
<dbReference type="PROSITE" id="PS00227">
    <property type="entry name" value="TUBULIN"/>
    <property type="match status" value="1"/>
</dbReference>
<evidence type="ECO:0000313" key="11">
    <source>
        <dbReference type="EMBL" id="ODV90974.1"/>
    </source>
</evidence>
<sequence length="439" mass="48111">MTVSGEVLHISIGQAGAQITSALWDLYTKEHGIGYDGKAVGDLNGNYSTIFQETQKGSFVPRSLFFDSDSAALDILRSDKAKGLFRPDWISSTIEGSASTYARGRYVLGPDKIEEAVNSIRKVTECCGELKGIVIVRGMGGGTGSGLGSGIIEELANEFKKPTKLEYAIYPSPGLATGVVEPYNSALAANASNGHVDCSFIVDNQALYRMADRKLDIPEAKFDVLNNIVTQGISGLSASMRFPGKLNMDMNDFHTNLIPFPRLQYPIISLAPLSKSISHSMHNSYSITKEAYSGSNSLLTCDTTQGDYMASALVYRGSFSLQEVNAAIARCKDSKVVTLLDWCPTGFKVALSPEHIHTVAGSPFKSVDQFACVYSNHTAIRQSWSSLKRKYDLMFRRRAFVHWFVGQGMEEGELLEARESLDDLEEQYEEVSKSNAVEY</sequence>
<evidence type="ECO:0000313" key="12">
    <source>
        <dbReference type="Proteomes" id="UP000095023"/>
    </source>
</evidence>
<dbReference type="InterPro" id="IPR003008">
    <property type="entry name" value="Tubulin_FtsZ_GTPase"/>
</dbReference>